<dbReference type="AlphaFoldDB" id="A0A1V5SF16"/>
<dbReference type="PANTHER" id="PTHR35024:SF4">
    <property type="entry name" value="POLYMER-FORMING CYTOSKELETAL PROTEIN"/>
    <property type="match status" value="1"/>
</dbReference>
<organism evidence="3">
    <name type="scientific">candidate division WS2 bacterium ADurb.Bin280</name>
    <dbReference type="NCBI Taxonomy" id="1852829"/>
    <lineage>
        <taxon>Bacteria</taxon>
        <taxon>candidate division WS2</taxon>
    </lineage>
</organism>
<dbReference type="InterPro" id="IPR007607">
    <property type="entry name" value="BacA/B"/>
</dbReference>
<dbReference type="Pfam" id="PF04519">
    <property type="entry name" value="Bactofilin"/>
    <property type="match status" value="1"/>
</dbReference>
<dbReference type="EMBL" id="MWBO01000011">
    <property type="protein sequence ID" value="OQA53087.1"/>
    <property type="molecule type" value="Genomic_DNA"/>
</dbReference>
<feature type="compositionally biased region" description="Acidic residues" evidence="2">
    <location>
        <begin position="124"/>
        <end position="140"/>
    </location>
</feature>
<evidence type="ECO:0000256" key="1">
    <source>
        <dbReference type="ARBA" id="ARBA00044755"/>
    </source>
</evidence>
<proteinExistence type="inferred from homology"/>
<feature type="region of interest" description="Disordered" evidence="2">
    <location>
        <begin position="124"/>
        <end position="146"/>
    </location>
</feature>
<evidence type="ECO:0000256" key="2">
    <source>
        <dbReference type="SAM" id="MobiDB-lite"/>
    </source>
</evidence>
<sequence length="146" mass="15696">MKQQEVGTIVGSSVHLTGSIKDSSDIVIFGSVDGEVSSEQKIVIEEPAKVKGPITGNEVIVSGTVNGTIIAKERLELSPTGAIKGNIETQSLLIHSGAIFIGKCSMPDKKGGIEGESVVKEDFETEIEDEKLLEEKEEVEEEKKER</sequence>
<accession>A0A1V5SF16</accession>
<dbReference type="Proteomes" id="UP000485367">
    <property type="component" value="Unassembled WGS sequence"/>
</dbReference>
<comment type="caution">
    <text evidence="3">The sequence shown here is derived from an EMBL/GenBank/DDBJ whole genome shotgun (WGS) entry which is preliminary data.</text>
</comment>
<comment type="similarity">
    <text evidence="1">Belongs to the bactofilin family.</text>
</comment>
<dbReference type="PANTHER" id="PTHR35024">
    <property type="entry name" value="HYPOTHETICAL CYTOSOLIC PROTEIN"/>
    <property type="match status" value="1"/>
</dbReference>
<reference evidence="3" key="1">
    <citation type="submission" date="2017-02" db="EMBL/GenBank/DDBJ databases">
        <title>Delving into the versatile metabolic prowess of the omnipresent phylum Bacteroidetes.</title>
        <authorList>
            <person name="Nobu M.K."/>
            <person name="Mei R."/>
            <person name="Narihiro T."/>
            <person name="Kuroda K."/>
            <person name="Liu W.-T."/>
        </authorList>
    </citation>
    <scope>NUCLEOTIDE SEQUENCE</scope>
    <source>
        <strain evidence="3">ADurb.Bin280</strain>
    </source>
</reference>
<gene>
    <name evidence="3" type="ORF">BWY43_00205</name>
</gene>
<evidence type="ECO:0000313" key="3">
    <source>
        <dbReference type="EMBL" id="OQA53087.1"/>
    </source>
</evidence>
<name>A0A1V5SF16_9BACT</name>
<protein>
    <submittedName>
        <fullName evidence="3">Polymer-forming cytoskeletal</fullName>
    </submittedName>
</protein>